<dbReference type="EMBL" id="NEXE01000060">
    <property type="protein sequence ID" value="PSN90433.1"/>
    <property type="molecule type" value="Genomic_DNA"/>
</dbReference>
<dbReference type="Proteomes" id="UP000240322">
    <property type="component" value="Unassembled WGS sequence"/>
</dbReference>
<dbReference type="Pfam" id="PF18158">
    <property type="entry name" value="AidB_N"/>
    <property type="match status" value="1"/>
</dbReference>
<evidence type="ECO:0000259" key="6">
    <source>
        <dbReference type="Pfam" id="PF00441"/>
    </source>
</evidence>
<reference evidence="9 10" key="1">
    <citation type="submission" date="2017-04" db="EMBL/GenBank/DDBJ databases">
        <title>Novel microbial lineages endemic to geothermal iron-oxide mats fill important gaps in the evolutionary history of Archaea.</title>
        <authorList>
            <person name="Jay Z.J."/>
            <person name="Beam J.P."/>
            <person name="Dlakic M."/>
            <person name="Rusch D.B."/>
            <person name="Kozubal M.A."/>
            <person name="Inskeep W.P."/>
        </authorList>
    </citation>
    <scope>NUCLEOTIDE SEQUENCE [LARGE SCALE GENOMIC DNA]</scope>
    <source>
        <strain evidence="9">OSP_D</strain>
    </source>
</reference>
<dbReference type="GO" id="GO:0003995">
    <property type="term" value="F:acyl-CoA dehydrogenase activity"/>
    <property type="evidence" value="ECO:0007669"/>
    <property type="project" value="InterPro"/>
</dbReference>
<evidence type="ECO:0000313" key="10">
    <source>
        <dbReference type="Proteomes" id="UP000240322"/>
    </source>
</evidence>
<dbReference type="Pfam" id="PF02770">
    <property type="entry name" value="Acyl-CoA_dh_M"/>
    <property type="match status" value="1"/>
</dbReference>
<evidence type="ECO:0000256" key="3">
    <source>
        <dbReference type="ARBA" id="ARBA00022630"/>
    </source>
</evidence>
<feature type="domain" description="Acyl-CoA dehydrogenase/oxidase C-terminal" evidence="6">
    <location>
        <begin position="280"/>
        <end position="438"/>
    </location>
</feature>
<comment type="cofactor">
    <cofactor evidence="1 5">
        <name>FAD</name>
        <dbReference type="ChEBI" id="CHEBI:57692"/>
    </cofactor>
</comment>
<comment type="caution">
    <text evidence="9">The sequence shown here is derived from an EMBL/GenBank/DDBJ whole genome shotgun (WGS) entry which is preliminary data.</text>
</comment>
<protein>
    <submittedName>
        <fullName evidence="9">DNA alkylation response protein</fullName>
    </submittedName>
</protein>
<name>A0A2R6AVU0_9ARCH</name>
<dbReference type="PANTHER" id="PTHR42707">
    <property type="entry name" value="ACYL-COA DEHYDROGENASE"/>
    <property type="match status" value="1"/>
</dbReference>
<keyword evidence="3 5" id="KW-0285">Flavoprotein</keyword>
<proteinExistence type="inferred from homology"/>
<evidence type="ECO:0000256" key="2">
    <source>
        <dbReference type="ARBA" id="ARBA00009347"/>
    </source>
</evidence>
<dbReference type="AlphaFoldDB" id="A0A2R6AVU0"/>
<organism evidence="9 10">
    <name type="scientific">Candidatus Marsarchaeota G2 archaeon OSP_D</name>
    <dbReference type="NCBI Taxonomy" id="1978157"/>
    <lineage>
        <taxon>Archaea</taxon>
        <taxon>Candidatus Marsarchaeota</taxon>
        <taxon>Candidatus Marsarchaeota group 2</taxon>
    </lineage>
</organism>
<accession>A0A2R6AVU0</accession>
<keyword evidence="5" id="KW-0560">Oxidoreductase</keyword>
<dbReference type="InterPro" id="IPR009075">
    <property type="entry name" value="AcylCo_DH/oxidase_C"/>
</dbReference>
<evidence type="ECO:0000256" key="4">
    <source>
        <dbReference type="ARBA" id="ARBA00022827"/>
    </source>
</evidence>
<dbReference type="InterPro" id="IPR041504">
    <property type="entry name" value="AidB_N"/>
</dbReference>
<feature type="domain" description="Acyl-CoA oxidase/dehydrogenase middle" evidence="7">
    <location>
        <begin position="169"/>
        <end position="268"/>
    </location>
</feature>
<dbReference type="PANTHER" id="PTHR42707:SF2">
    <property type="entry name" value="ACD11 DEHYDROGENASE"/>
    <property type="match status" value="1"/>
</dbReference>
<dbReference type="Gene3D" id="2.40.110.20">
    <property type="match status" value="1"/>
</dbReference>
<dbReference type="InterPro" id="IPR036250">
    <property type="entry name" value="AcylCo_DH-like_C"/>
</dbReference>
<dbReference type="InterPro" id="IPR006089">
    <property type="entry name" value="Acyl-CoA_DH_CS"/>
</dbReference>
<dbReference type="SUPFAM" id="SSF56645">
    <property type="entry name" value="Acyl-CoA dehydrogenase NM domain-like"/>
    <property type="match status" value="1"/>
</dbReference>
<comment type="similarity">
    <text evidence="2 5">Belongs to the acyl-CoA dehydrogenase family.</text>
</comment>
<dbReference type="InterPro" id="IPR006091">
    <property type="entry name" value="Acyl-CoA_Oxase/DH_mid-dom"/>
</dbReference>
<evidence type="ECO:0000256" key="5">
    <source>
        <dbReference type="RuleBase" id="RU362125"/>
    </source>
</evidence>
<evidence type="ECO:0000313" key="9">
    <source>
        <dbReference type="EMBL" id="PSN90433.1"/>
    </source>
</evidence>
<dbReference type="InterPro" id="IPR009100">
    <property type="entry name" value="AcylCoA_DH/oxidase_NM_dom_sf"/>
</dbReference>
<dbReference type="InterPro" id="IPR052904">
    <property type="entry name" value="Acyl-CoA_dehydrogenase-like"/>
</dbReference>
<dbReference type="Gene3D" id="1.20.140.10">
    <property type="entry name" value="Butyryl-CoA Dehydrogenase, subunit A, domain 3"/>
    <property type="match status" value="1"/>
</dbReference>
<gene>
    <name evidence="9" type="ORF">B9Q03_06830</name>
</gene>
<dbReference type="SUPFAM" id="SSF47203">
    <property type="entry name" value="Acyl-CoA dehydrogenase C-terminal domain-like"/>
    <property type="match status" value="1"/>
</dbReference>
<sequence>MGESPYRFISGAYGKNHFELDKPFISVLDYLNYDYAGAGLSSLGEFVGRDVYEVADYVDKVARPKLIVWSLDGERVDRVWLDPAERMVLERLVGHYGVVRSPFASGDWVHYFASIYLIGDPGIACILTVTSQTAYSVYKYGDEATKKRFLPPLTGEGAQAGGDRYMFGATWFTEVQGGSDLGANTVEALRTGDTWRLNGNTKYFSSDAGLAGAALVTARPRGAEPGAKGIALFLVPEFDSEGRRNFSVRRLKEKSGTAAVPTGEVEFHGSEAILLGEPEKGVYYTLEGLMVSRLSNAVGALGIARKAYLEAYYYAKKRRTFGRSLIEHPLVQRDLLEMEAYIEGTMALTFSAIRHFQSTYKDTPPYTDEYHYARLLTHISKNMTADMAAHVTKLAMELHGGIGFLAEFPVERWHREALITPIWEGSSNIQALDMLEAIAKKGAHIPLLRELEDMAKDIRDNAGRSLYTDSLELSRKTLDSLGRLSVDDAQFQAKDILERLGHSLAVAILTHMANILNSRRILTVAHLYHTRFIRREPLPRLSAKEISEVIEIDRDRGGQIMRR</sequence>
<evidence type="ECO:0000259" key="8">
    <source>
        <dbReference type="Pfam" id="PF18158"/>
    </source>
</evidence>
<dbReference type="Pfam" id="PF00441">
    <property type="entry name" value="Acyl-CoA_dh_1"/>
    <property type="match status" value="1"/>
</dbReference>
<dbReference type="PROSITE" id="PS00073">
    <property type="entry name" value="ACYL_COA_DH_2"/>
    <property type="match status" value="1"/>
</dbReference>
<evidence type="ECO:0000259" key="7">
    <source>
        <dbReference type="Pfam" id="PF02770"/>
    </source>
</evidence>
<keyword evidence="4 5" id="KW-0274">FAD</keyword>
<feature type="domain" description="Adaptive response protein AidB N-terminal" evidence="8">
    <location>
        <begin position="14"/>
        <end position="151"/>
    </location>
</feature>
<evidence type="ECO:0000256" key="1">
    <source>
        <dbReference type="ARBA" id="ARBA00001974"/>
    </source>
</evidence>